<dbReference type="RefSeq" id="WP_087619690.1">
    <property type="nucleotide sequence ID" value="NZ_NEXX01000001.1"/>
</dbReference>
<evidence type="ECO:0008006" key="5">
    <source>
        <dbReference type="Google" id="ProtNLM"/>
    </source>
</evidence>
<evidence type="ECO:0000256" key="1">
    <source>
        <dbReference type="SAM" id="Coils"/>
    </source>
</evidence>
<dbReference type="EMBL" id="NEXX01000001">
    <property type="protein sequence ID" value="OUY09033.1"/>
    <property type="molecule type" value="Genomic_DNA"/>
</dbReference>
<dbReference type="AlphaFoldDB" id="A0A1Z9Z3H0"/>
<proteinExistence type="predicted"/>
<dbReference type="OrthoDB" id="6174294at2"/>
<feature type="region of interest" description="Disordered" evidence="2">
    <location>
        <begin position="29"/>
        <end position="60"/>
    </location>
</feature>
<dbReference type="Proteomes" id="UP000196536">
    <property type="component" value="Unassembled WGS sequence"/>
</dbReference>
<reference evidence="3 4" key="1">
    <citation type="submission" date="2017-05" db="EMBL/GenBank/DDBJ databases">
        <title>Acinetobacter populi ANC 5415 (= PBJ7), whole genome shotgun sequencing project.</title>
        <authorList>
            <person name="Nemec A."/>
            <person name="Radolfova-Krizova L."/>
        </authorList>
    </citation>
    <scope>NUCLEOTIDE SEQUENCE [LARGE SCALE GENOMIC DNA]</scope>
    <source>
        <strain evidence="3 4">PBJ7</strain>
    </source>
</reference>
<feature type="compositionally biased region" description="Polar residues" evidence="2">
    <location>
        <begin position="44"/>
        <end position="60"/>
    </location>
</feature>
<feature type="region of interest" description="Disordered" evidence="2">
    <location>
        <begin position="606"/>
        <end position="638"/>
    </location>
</feature>
<evidence type="ECO:0000313" key="4">
    <source>
        <dbReference type="Proteomes" id="UP000196536"/>
    </source>
</evidence>
<feature type="coiled-coil region" evidence="1">
    <location>
        <begin position="440"/>
        <end position="467"/>
    </location>
</feature>
<sequence length="1084" mass="118610">MAEAKSRLVIEISTEYAKRNAEQFAESLKRMQEQGEKAGKQVTDVGNKSKSASTGIKSLGSTTETTADQILKMRQEALEFARNNSLDARIRGTTTNLEKFSSNFNLAKIAVAGLGGALAGLSLNSVMNFADQLITKGNEIEKFAKLSNSSIQQFQYYAAGANTAGISMEKFADQMKDVQDRIGDFVSTGGGPLKDFFDVIAPQVGVTIEQFRKLSGPEALQLYVDSLQKANADQNDFKFYMEAIVSDSSLLLPLLENGGEGFKKWGEEAKRAGAIMSDDMVKQLVEAKENLQVLDLQWQGFQANMVNDAFPILQSLHDNFDTIKAAAVALGVAISTKLIIQMAQTTASFIAANAQAIRYQMTLASMAGQATTTAATMGVLRGALALVGGPVGLGLLAVQGVAAGAAFYAMKEDSDNLTASLGNQDSTIQELAASYLKLDAAQQRVAFREAKEDVDKYSEQLEKLTHRMTMHWRESNFASESARKLAKDFYDGKIDLDTYVNGMQTATGVSKSQREVLDELSIKYNTISGNIDFAQKSIDAMTNAQNLSIGSISSLTQELLNQANAFNQLAAQGNVAAQSVAGYMSLINGFTGAAIASQSWKPKPTGVVVPPAPAKVPKGKSGRSGDSEAKKAKQDAQQIEDEKLRIEYEYADKAKQIRMDLQAETLRLDKYGMSQYISLARQNILDAQKLYDLNLQYELSEYQLNEQEKLTAQKKIKEEEIKLSREYDEQEKAFRLRALEDQYKYEIDLFRKTQQAKWIEAQKAVYGRQQVASDYISQLTNPNLYASQQLERQKFDDMAGLKSDYSNERTSIFDLGLDEETQHQQLLDAQKRYLDAKQAMQEEYALREEALRQSQFNGQLSAYGTMFGSLSSMLKAYGDDSSSIYRSLYSAQQSFALAQAGINVYKATSDAYANEPGTVWQKMGAAALAAVESGTFVSLIQAATPQGFSTGGPVKGPGTTTSDSILALLSNEEYVLKAKAVKGIGIDTANYINKYGELPAFATGGYVGDREIRTVNAIQSQSAVVQPKVTVNNYSSEKVETSTGADGELIVTIGKVAQTIARNEVDKRFRQEQMQGGVLSKLKR</sequence>
<feature type="compositionally biased region" description="Basic and acidic residues" evidence="2">
    <location>
        <begin position="29"/>
        <end position="39"/>
    </location>
</feature>
<evidence type="ECO:0000256" key="2">
    <source>
        <dbReference type="SAM" id="MobiDB-lite"/>
    </source>
</evidence>
<feature type="compositionally biased region" description="Basic and acidic residues" evidence="2">
    <location>
        <begin position="623"/>
        <end position="638"/>
    </location>
</feature>
<keyword evidence="4" id="KW-1185">Reference proteome</keyword>
<comment type="caution">
    <text evidence="3">The sequence shown here is derived from an EMBL/GenBank/DDBJ whole genome shotgun (WGS) entry which is preliminary data.</text>
</comment>
<evidence type="ECO:0000313" key="3">
    <source>
        <dbReference type="EMBL" id="OUY09033.1"/>
    </source>
</evidence>
<organism evidence="3 4">
    <name type="scientific">Acinetobacter populi</name>
    <dbReference type="NCBI Taxonomy" id="1582270"/>
    <lineage>
        <taxon>Bacteria</taxon>
        <taxon>Pseudomonadati</taxon>
        <taxon>Pseudomonadota</taxon>
        <taxon>Gammaproteobacteria</taxon>
        <taxon>Moraxellales</taxon>
        <taxon>Moraxellaceae</taxon>
        <taxon>Acinetobacter</taxon>
    </lineage>
</organism>
<keyword evidence="1" id="KW-0175">Coiled coil</keyword>
<name>A0A1Z9Z3H0_9GAMM</name>
<protein>
    <recommendedName>
        <fullName evidence="5">Phage tail tape measure protein</fullName>
    </recommendedName>
</protein>
<accession>A0A1Z9Z3H0</accession>
<gene>
    <name evidence="3" type="ORF">CAP51_05380</name>
</gene>